<accession>A0A833R6X5</accession>
<name>A0A833R6X5_9POAL</name>
<dbReference type="AlphaFoldDB" id="A0A833R6X5"/>
<dbReference type="EMBL" id="SWLB01000008">
    <property type="protein sequence ID" value="KAF3335507.1"/>
    <property type="molecule type" value="Genomic_DNA"/>
</dbReference>
<reference evidence="2" key="1">
    <citation type="submission" date="2020-01" db="EMBL/GenBank/DDBJ databases">
        <title>Genome sequence of Kobresia littledalei, the first chromosome-level genome in the family Cyperaceae.</title>
        <authorList>
            <person name="Qu G."/>
        </authorList>
    </citation>
    <scope>NUCLEOTIDE SEQUENCE</scope>
    <source>
        <strain evidence="2">C.B.Clarke</strain>
        <tissue evidence="2">Leaf</tissue>
    </source>
</reference>
<protein>
    <submittedName>
        <fullName evidence="2">Uncharacterized protein</fullName>
    </submittedName>
</protein>
<gene>
    <name evidence="2" type="ORF">FCM35_KLT20014</name>
</gene>
<sequence>MRYAMPYGPHSGQFEHITIQIDTKHPNNIPRSFRVRIGDFSKRVRVQLLGWRVGHEGYFPPPVPPNQTQPSRLRYTPYQEPHHLRPSPPTDISEESGNSNGSVGGSQWATSIRAKGKRGKRAVARRWIEVVKIKKPTPIATPSKGAVVASGAETATPKVTNLIFTFNPKEKGVVLIGPQEFRPQDLGPQKIKPQDSGPQVIGPQEFESQEFGPQDFGHQDFGPQDSGPQVFGPQEFEPQEVGLIFKPQHLGESGPQEQVLQLGSAISELQAIGPQEEENTRPPPGFENGPFRLFPSSEIGNFSADPVRRSPWLSEKNKGLYIAAVDKARRLKENQDIITPSNANQVKKQYNQVDYTYLQTLDPLSDTQAELVVITAGIELNDNIEAKMRKLVTSEPPVQSQGNA</sequence>
<comment type="caution">
    <text evidence="2">The sequence shown here is derived from an EMBL/GenBank/DDBJ whole genome shotgun (WGS) entry which is preliminary data.</text>
</comment>
<evidence type="ECO:0000313" key="2">
    <source>
        <dbReference type="EMBL" id="KAF3335507.1"/>
    </source>
</evidence>
<proteinExistence type="predicted"/>
<organism evidence="2 3">
    <name type="scientific">Carex littledalei</name>
    <dbReference type="NCBI Taxonomy" id="544730"/>
    <lineage>
        <taxon>Eukaryota</taxon>
        <taxon>Viridiplantae</taxon>
        <taxon>Streptophyta</taxon>
        <taxon>Embryophyta</taxon>
        <taxon>Tracheophyta</taxon>
        <taxon>Spermatophyta</taxon>
        <taxon>Magnoliopsida</taxon>
        <taxon>Liliopsida</taxon>
        <taxon>Poales</taxon>
        <taxon>Cyperaceae</taxon>
        <taxon>Cyperoideae</taxon>
        <taxon>Cariceae</taxon>
        <taxon>Carex</taxon>
        <taxon>Carex subgen. Euthyceras</taxon>
    </lineage>
</organism>
<keyword evidence="3" id="KW-1185">Reference proteome</keyword>
<feature type="region of interest" description="Disordered" evidence="1">
    <location>
        <begin position="210"/>
        <end position="234"/>
    </location>
</feature>
<evidence type="ECO:0000313" key="3">
    <source>
        <dbReference type="Proteomes" id="UP000623129"/>
    </source>
</evidence>
<evidence type="ECO:0000256" key="1">
    <source>
        <dbReference type="SAM" id="MobiDB-lite"/>
    </source>
</evidence>
<dbReference type="Proteomes" id="UP000623129">
    <property type="component" value="Unassembled WGS sequence"/>
</dbReference>
<feature type="region of interest" description="Disordered" evidence="1">
    <location>
        <begin position="78"/>
        <end position="117"/>
    </location>
</feature>